<protein>
    <submittedName>
        <fullName evidence="3">Uncharacterized protein</fullName>
    </submittedName>
</protein>
<keyword evidence="2" id="KW-0812">Transmembrane</keyword>
<feature type="coiled-coil region" evidence="1">
    <location>
        <begin position="47"/>
        <end position="74"/>
    </location>
</feature>
<evidence type="ECO:0000313" key="4">
    <source>
        <dbReference type="Proteomes" id="UP001258994"/>
    </source>
</evidence>
<evidence type="ECO:0000256" key="2">
    <source>
        <dbReference type="SAM" id="Phobius"/>
    </source>
</evidence>
<dbReference type="Proteomes" id="UP001258994">
    <property type="component" value="Chromosome"/>
</dbReference>
<name>A0ABY9TVT2_9GAMM</name>
<feature type="transmembrane region" description="Helical" evidence="2">
    <location>
        <begin position="26"/>
        <end position="45"/>
    </location>
</feature>
<proteinExistence type="predicted"/>
<keyword evidence="2" id="KW-0472">Membrane</keyword>
<keyword evidence="1" id="KW-0175">Coiled coil</keyword>
<reference evidence="4" key="1">
    <citation type="submission" date="2023-09" db="EMBL/GenBank/DDBJ databases">
        <authorList>
            <person name="Li S."/>
            <person name="Li X."/>
            <person name="Zhang C."/>
            <person name="Zhao Z."/>
        </authorList>
    </citation>
    <scope>NUCLEOTIDE SEQUENCE [LARGE SCALE GENOMIC DNA]</scope>
    <source>
        <strain evidence="4">SQ149</strain>
    </source>
</reference>
<keyword evidence="2" id="KW-1133">Transmembrane helix</keyword>
<evidence type="ECO:0000256" key="1">
    <source>
        <dbReference type="SAM" id="Coils"/>
    </source>
</evidence>
<keyword evidence="4" id="KW-1185">Reference proteome</keyword>
<dbReference type="RefSeq" id="WP_348392008.1">
    <property type="nucleotide sequence ID" value="NZ_CP134145.1"/>
</dbReference>
<organism evidence="3 4">
    <name type="scientific">Thalassotalea psychrophila</name>
    <dbReference type="NCBI Taxonomy" id="3065647"/>
    <lineage>
        <taxon>Bacteria</taxon>
        <taxon>Pseudomonadati</taxon>
        <taxon>Pseudomonadota</taxon>
        <taxon>Gammaproteobacteria</taxon>
        <taxon>Alteromonadales</taxon>
        <taxon>Colwelliaceae</taxon>
        <taxon>Thalassotalea</taxon>
    </lineage>
</organism>
<gene>
    <name evidence="3" type="ORF">RGQ13_02645</name>
</gene>
<evidence type="ECO:0000313" key="3">
    <source>
        <dbReference type="EMBL" id="WNC72893.1"/>
    </source>
</evidence>
<sequence length="201" mass="23083">MTKARINLLRDELVAVQTWLTLTNVVRVWAVFLLICILITAYFNVNYSTLNQQHSALKKKNVQLSNQLEQYEDILSSRVVDPRKVNRLSRLKFIFQNKQVLHRQLTDQTQIRLSGFADIMTEIAEYHNREVSLKSVNIIEDSISMHGLARNADSVPLWLSGFKDSVFMAGKRFSEFNLNVNEDGDTSFAVSSTLAQDMENK</sequence>
<dbReference type="EMBL" id="CP134145">
    <property type="protein sequence ID" value="WNC72893.1"/>
    <property type="molecule type" value="Genomic_DNA"/>
</dbReference>
<accession>A0ABY9TVT2</accession>